<name>A0A0E9PIN8_ANGAN</name>
<accession>A0A0E9PIN8</accession>
<reference evidence="1" key="2">
    <citation type="journal article" date="2015" name="Fish Shellfish Immunol.">
        <title>Early steps in the European eel (Anguilla anguilla)-Vibrio vulnificus interaction in the gills: Role of the RtxA13 toxin.</title>
        <authorList>
            <person name="Callol A."/>
            <person name="Pajuelo D."/>
            <person name="Ebbesson L."/>
            <person name="Teles M."/>
            <person name="MacKenzie S."/>
            <person name="Amaro C."/>
        </authorList>
    </citation>
    <scope>NUCLEOTIDE SEQUENCE</scope>
</reference>
<organism evidence="1">
    <name type="scientific">Anguilla anguilla</name>
    <name type="common">European freshwater eel</name>
    <name type="synonym">Muraena anguilla</name>
    <dbReference type="NCBI Taxonomy" id="7936"/>
    <lineage>
        <taxon>Eukaryota</taxon>
        <taxon>Metazoa</taxon>
        <taxon>Chordata</taxon>
        <taxon>Craniata</taxon>
        <taxon>Vertebrata</taxon>
        <taxon>Euteleostomi</taxon>
        <taxon>Actinopterygii</taxon>
        <taxon>Neopterygii</taxon>
        <taxon>Teleostei</taxon>
        <taxon>Anguilliformes</taxon>
        <taxon>Anguillidae</taxon>
        <taxon>Anguilla</taxon>
    </lineage>
</organism>
<proteinExistence type="predicted"/>
<evidence type="ECO:0000313" key="1">
    <source>
        <dbReference type="EMBL" id="JAH03945.1"/>
    </source>
</evidence>
<sequence length="25" mass="2960">MSSPYYLGLPVEEKNRYLAKLKCEK</sequence>
<dbReference type="AlphaFoldDB" id="A0A0E9PIN8"/>
<dbReference type="EMBL" id="GBXM01104632">
    <property type="protein sequence ID" value="JAH03945.1"/>
    <property type="molecule type" value="Transcribed_RNA"/>
</dbReference>
<reference evidence="1" key="1">
    <citation type="submission" date="2014-11" db="EMBL/GenBank/DDBJ databases">
        <authorList>
            <person name="Amaro Gonzalez C."/>
        </authorList>
    </citation>
    <scope>NUCLEOTIDE SEQUENCE</scope>
</reference>
<protein>
    <submittedName>
        <fullName evidence="1">Uncharacterized protein</fullName>
    </submittedName>
</protein>